<dbReference type="Proteomes" id="UP000682892">
    <property type="component" value="Unassembled WGS sequence"/>
</dbReference>
<accession>Q172R5</accession>
<evidence type="ECO:0000256" key="1">
    <source>
        <dbReference type="ARBA" id="ARBA00009884"/>
    </source>
</evidence>
<evidence type="ECO:0000313" key="2">
    <source>
        <dbReference type="EMBL" id="EAT41032.1"/>
    </source>
</evidence>
<organism evidence="2 3">
    <name type="scientific">Aedes aegypti</name>
    <name type="common">Yellowfever mosquito</name>
    <name type="synonym">Culex aegypti</name>
    <dbReference type="NCBI Taxonomy" id="7159"/>
    <lineage>
        <taxon>Eukaryota</taxon>
        <taxon>Metazoa</taxon>
        <taxon>Ecdysozoa</taxon>
        <taxon>Arthropoda</taxon>
        <taxon>Hexapoda</taxon>
        <taxon>Insecta</taxon>
        <taxon>Pterygota</taxon>
        <taxon>Neoptera</taxon>
        <taxon>Endopterygota</taxon>
        <taxon>Diptera</taxon>
        <taxon>Nematocera</taxon>
        <taxon>Culicoidea</taxon>
        <taxon>Culicidae</taxon>
        <taxon>Culicinae</taxon>
        <taxon>Aedini</taxon>
        <taxon>Aedes</taxon>
        <taxon>Stegomyia</taxon>
    </lineage>
</organism>
<dbReference type="Gene3D" id="3.40.50.1910">
    <property type="match status" value="1"/>
</dbReference>
<reference evidence="2" key="1">
    <citation type="submission" date="2005-10" db="EMBL/GenBank/DDBJ databases">
        <authorList>
            <person name="Loftus B.J."/>
            <person name="Nene V.M."/>
            <person name="Hannick L.I."/>
            <person name="Bidwell S."/>
            <person name="Haas B."/>
            <person name="Amedeo P."/>
            <person name="Orvis J."/>
            <person name="Wortman J.R."/>
            <person name="White O.R."/>
            <person name="Salzberg S."/>
            <person name="Shumway M."/>
            <person name="Koo H."/>
            <person name="Zhao Y."/>
            <person name="Holmes M."/>
            <person name="Miller J."/>
            <person name="Schatz M."/>
            <person name="Pop M."/>
            <person name="Pai G."/>
            <person name="Utterback T."/>
            <person name="Rogers Y.-H."/>
            <person name="Kravitz S."/>
            <person name="Fraser C.M."/>
        </authorList>
    </citation>
    <scope>NUCLEOTIDE SEQUENCE</scope>
    <source>
        <strain evidence="2">Liverpool</strain>
    </source>
</reference>
<dbReference type="AlphaFoldDB" id="Q172R5"/>
<dbReference type="EMBL" id="CH477432">
    <property type="protein sequence ID" value="EAT41032.1"/>
    <property type="molecule type" value="Genomic_DNA"/>
</dbReference>
<dbReference type="PANTHER" id="PTHR11679">
    <property type="entry name" value="VESICLE PROTEIN SORTING-ASSOCIATED"/>
    <property type="match status" value="1"/>
</dbReference>
<dbReference type="GO" id="GO:0016192">
    <property type="term" value="P:vesicle-mediated transport"/>
    <property type="evidence" value="ECO:0007669"/>
    <property type="project" value="InterPro"/>
</dbReference>
<dbReference type="VEuPathDB" id="VectorBase:AAEL007282"/>
<dbReference type="HOGENOM" id="CLU_009210_2_1_1"/>
<comment type="similarity">
    <text evidence="1">Belongs to the STXBP/unc-18/SEC1 family.</text>
</comment>
<dbReference type="SUPFAM" id="SSF56815">
    <property type="entry name" value="Sec1/munc18-like (SM) proteins"/>
    <property type="match status" value="1"/>
</dbReference>
<dbReference type="InterPro" id="IPR036045">
    <property type="entry name" value="Sec1-like_sf"/>
</dbReference>
<reference evidence="2" key="3">
    <citation type="submission" date="2012-09" db="EMBL/GenBank/DDBJ databases">
        <authorList>
            <consortium name="VectorBase"/>
        </authorList>
    </citation>
    <scope>NUCLEOTIDE SEQUENCE</scope>
    <source>
        <strain evidence="2">Liverpool</strain>
    </source>
</reference>
<reference evidence="2" key="2">
    <citation type="journal article" date="2007" name="Science">
        <title>Genome sequence of Aedes aegypti, a major arbovirus vector.</title>
        <authorList>
            <person name="Nene V."/>
            <person name="Wortman J.R."/>
            <person name="Lawson D."/>
            <person name="Haas B."/>
            <person name="Kodira C."/>
            <person name="Tu Z.J."/>
            <person name="Loftus B."/>
            <person name="Xi Z."/>
            <person name="Megy K."/>
            <person name="Grabherr M."/>
            <person name="Ren Q."/>
            <person name="Zdobnov E.M."/>
            <person name="Lobo N.F."/>
            <person name="Campbell K.S."/>
            <person name="Brown S.E."/>
            <person name="Bonaldo M.F."/>
            <person name="Zhu J."/>
            <person name="Sinkins S.P."/>
            <person name="Hogenkamp D.G."/>
            <person name="Amedeo P."/>
            <person name="Arensburger P."/>
            <person name="Atkinson P.W."/>
            <person name="Bidwell S."/>
            <person name="Biedler J."/>
            <person name="Birney E."/>
            <person name="Bruggner R.V."/>
            <person name="Costas J."/>
            <person name="Coy M.R."/>
            <person name="Crabtree J."/>
            <person name="Crawford M."/>
            <person name="Debruyn B."/>
            <person name="Decaprio D."/>
            <person name="Eiglmeier K."/>
            <person name="Eisenstadt E."/>
            <person name="El-Dorry H."/>
            <person name="Gelbart W.M."/>
            <person name="Gomes S.L."/>
            <person name="Hammond M."/>
            <person name="Hannick L.I."/>
            <person name="Hogan J.R."/>
            <person name="Holmes M.H."/>
            <person name="Jaffe D."/>
            <person name="Johnston J.S."/>
            <person name="Kennedy R.C."/>
            <person name="Koo H."/>
            <person name="Kravitz S."/>
            <person name="Kriventseva E.V."/>
            <person name="Kulp D."/>
            <person name="Labutti K."/>
            <person name="Lee E."/>
            <person name="Li S."/>
            <person name="Lovin D.D."/>
            <person name="Mao C."/>
            <person name="Mauceli E."/>
            <person name="Menck C.F."/>
            <person name="Miller J.R."/>
            <person name="Montgomery P."/>
            <person name="Mori A."/>
            <person name="Nascimento A.L."/>
            <person name="Naveira H.F."/>
            <person name="Nusbaum C."/>
            <person name="O'leary S."/>
            <person name="Orvis J."/>
            <person name="Pertea M."/>
            <person name="Quesneville H."/>
            <person name="Reidenbach K.R."/>
            <person name="Rogers Y.H."/>
            <person name="Roth C.W."/>
            <person name="Schneider J.R."/>
            <person name="Schatz M."/>
            <person name="Shumway M."/>
            <person name="Stanke M."/>
            <person name="Stinson E.O."/>
            <person name="Tubio J.M."/>
            <person name="Vanzee J.P."/>
            <person name="Verjovski-Almeida S."/>
            <person name="Werner D."/>
            <person name="White O."/>
            <person name="Wyder S."/>
            <person name="Zeng Q."/>
            <person name="Zhao Q."/>
            <person name="Zhao Y."/>
            <person name="Hill C.A."/>
            <person name="Raikhel A.S."/>
            <person name="Soares M.B."/>
            <person name="Knudson D.L."/>
            <person name="Lee N.H."/>
            <person name="Galagan J."/>
            <person name="Salzberg S.L."/>
            <person name="Paulsen I.T."/>
            <person name="Dimopoulos G."/>
            <person name="Collins F.H."/>
            <person name="Birren B."/>
            <person name="Fraser-Liggett C.M."/>
            <person name="Severson D.W."/>
        </authorList>
    </citation>
    <scope>NUCLEOTIDE SEQUENCE [LARGE SCALE GENOMIC DNA]</scope>
    <source>
        <strain evidence="2">Liverpool</strain>
    </source>
</reference>
<proteinExistence type="inferred from homology"/>
<dbReference type="InterPro" id="IPR027482">
    <property type="entry name" value="Sec1-like_dom2"/>
</dbReference>
<protein>
    <submittedName>
        <fullName evidence="2">AAEL007300-PA</fullName>
    </submittedName>
</protein>
<sequence>MSRWTPVIKDIMEDSIDNKLDERHFPFLGGRKTAGFHAPTSARYGHWHKDKSQTAVKNVPRLIVFVIGGVSYSEIRCAYEVTAAVKNWEVYIGSSHILTPETFLSDLGSLNKE</sequence>
<dbReference type="Pfam" id="PF00995">
    <property type="entry name" value="Sec1"/>
    <property type="match status" value="1"/>
</dbReference>
<dbReference type="InterPro" id="IPR001619">
    <property type="entry name" value="Sec1-like"/>
</dbReference>
<name>Q172R5_AEDAE</name>
<dbReference type="STRING" id="7159.Q172R5"/>
<gene>
    <name evidence="2" type="ORF">AaeL_AAEL007300</name>
</gene>
<dbReference type="eggNOG" id="KOG1300">
    <property type="taxonomic scope" value="Eukaryota"/>
</dbReference>
<evidence type="ECO:0000313" key="3">
    <source>
        <dbReference type="Proteomes" id="UP000682892"/>
    </source>
</evidence>